<evidence type="ECO:0000313" key="4">
    <source>
        <dbReference type="EMBL" id="KAH7051080.1"/>
    </source>
</evidence>
<evidence type="ECO:0000259" key="3">
    <source>
        <dbReference type="PROSITE" id="PS50842"/>
    </source>
</evidence>
<dbReference type="PROSITE" id="PS50842">
    <property type="entry name" value="EXPANSIN_EG45"/>
    <property type="match status" value="1"/>
</dbReference>
<sequence length="230" mass="23810">MRFTLAGAGALAALILAPITFATPVPHTNAKRSNSGKATFYGGNLSGGMCSFTGYTLPSGIYGTALSDSNWNKAAACGECVKVTGPKGNSITAMVVDQCPGCGTNHLDLFQDAFAKLSDISAGIIDVTWEVVECGITSPITLKNKEGTSKYWFSMQVMNANEGVKSLQVSTDGGSTWKDTTRTDYNFFENSSGFGADKVAVKVTGVSGKSVVTKNVGVTGGSTVKAASNL</sequence>
<proteinExistence type="predicted"/>
<feature type="chain" id="PRO_5047520266" evidence="2">
    <location>
        <begin position="23"/>
        <end position="230"/>
    </location>
</feature>
<dbReference type="InterPro" id="IPR051477">
    <property type="entry name" value="Expansin_CellWall"/>
</dbReference>
<dbReference type="Proteomes" id="UP000774617">
    <property type="component" value="Unassembled WGS sequence"/>
</dbReference>
<dbReference type="CDD" id="cd22272">
    <property type="entry name" value="DPBB_EXLX1-like"/>
    <property type="match status" value="1"/>
</dbReference>
<dbReference type="InterPro" id="IPR009009">
    <property type="entry name" value="RlpA-like_DPBB"/>
</dbReference>
<dbReference type="SUPFAM" id="SSF50685">
    <property type="entry name" value="Barwin-like endoglucanases"/>
    <property type="match status" value="1"/>
</dbReference>
<dbReference type="Pfam" id="PF03330">
    <property type="entry name" value="DPBB_1"/>
    <property type="match status" value="1"/>
</dbReference>
<keyword evidence="5" id="KW-1185">Reference proteome</keyword>
<dbReference type="SUPFAM" id="SSF49590">
    <property type="entry name" value="PHL pollen allergen"/>
    <property type="match status" value="1"/>
</dbReference>
<dbReference type="NCBIfam" id="NF041144">
    <property type="entry name" value="expansin_EXLX1"/>
    <property type="match status" value="1"/>
</dbReference>
<comment type="caution">
    <text evidence="4">The sequence shown here is derived from an EMBL/GenBank/DDBJ whole genome shotgun (WGS) entry which is preliminary data.</text>
</comment>
<evidence type="ECO:0000313" key="5">
    <source>
        <dbReference type="Proteomes" id="UP000774617"/>
    </source>
</evidence>
<name>A0ABQ8GBW0_9PEZI</name>
<protein>
    <submittedName>
        <fullName evidence="4">RlpA-like double-psi beta-barrel-protein domain-containing protein-containing protein</fullName>
    </submittedName>
</protein>
<organism evidence="4 5">
    <name type="scientific">Macrophomina phaseolina</name>
    <dbReference type="NCBI Taxonomy" id="35725"/>
    <lineage>
        <taxon>Eukaryota</taxon>
        <taxon>Fungi</taxon>
        <taxon>Dikarya</taxon>
        <taxon>Ascomycota</taxon>
        <taxon>Pezizomycotina</taxon>
        <taxon>Dothideomycetes</taxon>
        <taxon>Dothideomycetes incertae sedis</taxon>
        <taxon>Botryosphaeriales</taxon>
        <taxon>Botryosphaeriaceae</taxon>
        <taxon>Macrophomina</taxon>
    </lineage>
</organism>
<dbReference type="Gene3D" id="2.40.40.10">
    <property type="entry name" value="RlpA-like domain"/>
    <property type="match status" value="1"/>
</dbReference>
<evidence type="ECO:0000256" key="2">
    <source>
        <dbReference type="SAM" id="SignalP"/>
    </source>
</evidence>
<dbReference type="Gene3D" id="2.60.40.760">
    <property type="entry name" value="Expansin, cellulose-binding-like domain"/>
    <property type="match status" value="1"/>
</dbReference>
<dbReference type="InterPro" id="IPR007112">
    <property type="entry name" value="Expansin/allergen_DPBB_dom"/>
</dbReference>
<dbReference type="PANTHER" id="PTHR31836:SF21">
    <property type="entry name" value="EXPANSIN-LIKE PROTEIN 7"/>
    <property type="match status" value="1"/>
</dbReference>
<feature type="signal peptide" evidence="2">
    <location>
        <begin position="1"/>
        <end position="22"/>
    </location>
</feature>
<dbReference type="InterPro" id="IPR036749">
    <property type="entry name" value="Expansin_CBD_sf"/>
</dbReference>
<dbReference type="EMBL" id="JAGTJR010000012">
    <property type="protein sequence ID" value="KAH7051080.1"/>
    <property type="molecule type" value="Genomic_DNA"/>
</dbReference>
<reference evidence="4 5" key="1">
    <citation type="journal article" date="2021" name="Nat. Commun.">
        <title>Genetic determinants of endophytism in the Arabidopsis root mycobiome.</title>
        <authorList>
            <person name="Mesny F."/>
            <person name="Miyauchi S."/>
            <person name="Thiergart T."/>
            <person name="Pickel B."/>
            <person name="Atanasova L."/>
            <person name="Karlsson M."/>
            <person name="Huettel B."/>
            <person name="Barry K.W."/>
            <person name="Haridas S."/>
            <person name="Chen C."/>
            <person name="Bauer D."/>
            <person name="Andreopoulos W."/>
            <person name="Pangilinan J."/>
            <person name="LaButti K."/>
            <person name="Riley R."/>
            <person name="Lipzen A."/>
            <person name="Clum A."/>
            <person name="Drula E."/>
            <person name="Henrissat B."/>
            <person name="Kohler A."/>
            <person name="Grigoriev I.V."/>
            <person name="Martin F.M."/>
            <person name="Hacquard S."/>
        </authorList>
    </citation>
    <scope>NUCLEOTIDE SEQUENCE [LARGE SCALE GENOMIC DNA]</scope>
    <source>
        <strain evidence="4 5">MPI-SDFR-AT-0080</strain>
    </source>
</reference>
<accession>A0ABQ8GBW0</accession>
<keyword evidence="1 2" id="KW-0732">Signal</keyword>
<evidence type="ECO:0000256" key="1">
    <source>
        <dbReference type="ARBA" id="ARBA00022729"/>
    </source>
</evidence>
<dbReference type="InterPro" id="IPR036908">
    <property type="entry name" value="RlpA-like_sf"/>
</dbReference>
<gene>
    <name evidence="4" type="ORF">B0J12DRAFT_573000</name>
</gene>
<feature type="domain" description="Expansin-like EG45" evidence="3">
    <location>
        <begin position="47"/>
        <end position="139"/>
    </location>
</feature>
<dbReference type="PANTHER" id="PTHR31836">
    <property type="match status" value="1"/>
</dbReference>
<dbReference type="InterPro" id="IPR049818">
    <property type="entry name" value="Expansin_EXLX1-like"/>
</dbReference>